<dbReference type="STRING" id="84135.GCA_001052115_00576"/>
<dbReference type="Gene3D" id="3.30.1380.10">
    <property type="match status" value="1"/>
</dbReference>
<feature type="region of interest" description="Disordered" evidence="1">
    <location>
        <begin position="28"/>
        <end position="87"/>
    </location>
</feature>
<gene>
    <name evidence="4" type="ORF">CJ218_06510</name>
</gene>
<dbReference type="GO" id="GO:0008233">
    <property type="term" value="F:peptidase activity"/>
    <property type="evidence" value="ECO:0007669"/>
    <property type="project" value="InterPro"/>
</dbReference>
<dbReference type="InterPro" id="IPR052179">
    <property type="entry name" value="DD-CPase-like"/>
</dbReference>
<dbReference type="EMBL" id="PNGT01000007">
    <property type="protein sequence ID" value="PMC52046.1"/>
    <property type="molecule type" value="Genomic_DNA"/>
</dbReference>
<evidence type="ECO:0000313" key="5">
    <source>
        <dbReference type="Proteomes" id="UP000235670"/>
    </source>
</evidence>
<sequence>MKRHIITIVTVSIIVLTFALGGLYYLTKDDESSSNSNTSSTNNTSETKKDNNNSNSSNNQSNSKNSDNKENSESQKGKTPETVSEPTVINGIVLANKKHPLPKNYNPGEDPTARKNVNKLIKDAQSAGMDITNQVSGFRSYETQVGLYNNYVSAHGKAEADRFSARPGYSEHQTGLVFDLIDSDGQLLGSEGTSERSKKAAQWLANNAHKYGFIVRYKPEFVEKTGYMEESWHIRYVGQDVAKILYEKNIPLEEYLNAPGGDYAE</sequence>
<dbReference type="InterPro" id="IPR058193">
    <property type="entry name" value="VanY/YodJ_core_dom"/>
</dbReference>
<evidence type="ECO:0000313" key="4">
    <source>
        <dbReference type="EMBL" id="PMC52046.1"/>
    </source>
</evidence>
<keyword evidence="2" id="KW-1133">Transmembrane helix</keyword>
<evidence type="ECO:0000256" key="2">
    <source>
        <dbReference type="SAM" id="Phobius"/>
    </source>
</evidence>
<feature type="compositionally biased region" description="Low complexity" evidence="1">
    <location>
        <begin position="33"/>
        <end position="45"/>
    </location>
</feature>
<dbReference type="CDD" id="cd14852">
    <property type="entry name" value="LD-carboxypeptidase"/>
    <property type="match status" value="1"/>
</dbReference>
<protein>
    <submittedName>
        <fullName evidence="4">Signal recognition particle-docking protein FtsY</fullName>
    </submittedName>
</protein>
<dbReference type="RefSeq" id="WP_031554023.1">
    <property type="nucleotide sequence ID" value="NZ_JAAXPT010000006.1"/>
</dbReference>
<dbReference type="Proteomes" id="UP000235670">
    <property type="component" value="Unassembled WGS sequence"/>
</dbReference>
<dbReference type="GO" id="GO:0006508">
    <property type="term" value="P:proteolysis"/>
    <property type="evidence" value="ECO:0007669"/>
    <property type="project" value="InterPro"/>
</dbReference>
<accession>A0A2N6SDQ1</accession>
<keyword evidence="2" id="KW-0472">Membrane</keyword>
<name>A0A2N6SDQ1_9BACL</name>
<feature type="compositionally biased region" description="Low complexity" evidence="1">
    <location>
        <begin position="52"/>
        <end position="65"/>
    </location>
</feature>
<evidence type="ECO:0000259" key="3">
    <source>
        <dbReference type="Pfam" id="PF02557"/>
    </source>
</evidence>
<feature type="domain" description="D-alanyl-D-alanine carboxypeptidase-like core" evidence="3">
    <location>
        <begin position="111"/>
        <end position="238"/>
    </location>
</feature>
<dbReference type="InterPro" id="IPR003709">
    <property type="entry name" value="VanY-like_core_dom"/>
</dbReference>
<reference evidence="4 5" key="1">
    <citation type="submission" date="2017-09" db="EMBL/GenBank/DDBJ databases">
        <title>Bacterial strain isolated from the female urinary microbiota.</title>
        <authorList>
            <person name="Thomas-White K."/>
            <person name="Kumar N."/>
            <person name="Forster S."/>
            <person name="Putonti C."/>
            <person name="Lawley T."/>
            <person name="Wolfe A.J."/>
        </authorList>
    </citation>
    <scope>NUCLEOTIDE SEQUENCE [LARGE SCALE GENOMIC DNA]</scope>
    <source>
        <strain evidence="4 5">UMB0186</strain>
    </source>
</reference>
<dbReference type="Pfam" id="PF02557">
    <property type="entry name" value="VanY"/>
    <property type="match status" value="1"/>
</dbReference>
<dbReference type="PANTHER" id="PTHR34385:SF1">
    <property type="entry name" value="PEPTIDOGLYCAN L-ALANYL-D-GLUTAMATE ENDOPEPTIDASE CWLK"/>
    <property type="match status" value="1"/>
</dbReference>
<dbReference type="SUPFAM" id="SSF55166">
    <property type="entry name" value="Hedgehog/DD-peptidase"/>
    <property type="match status" value="1"/>
</dbReference>
<proteinExistence type="predicted"/>
<feature type="compositionally biased region" description="Basic and acidic residues" evidence="1">
    <location>
        <begin position="66"/>
        <end position="79"/>
    </location>
</feature>
<organism evidence="4 5">
    <name type="scientific">Gemella sanguinis</name>
    <dbReference type="NCBI Taxonomy" id="84135"/>
    <lineage>
        <taxon>Bacteria</taxon>
        <taxon>Bacillati</taxon>
        <taxon>Bacillota</taxon>
        <taxon>Bacilli</taxon>
        <taxon>Bacillales</taxon>
        <taxon>Gemellaceae</taxon>
        <taxon>Gemella</taxon>
    </lineage>
</organism>
<evidence type="ECO:0000256" key="1">
    <source>
        <dbReference type="SAM" id="MobiDB-lite"/>
    </source>
</evidence>
<keyword evidence="2" id="KW-0812">Transmembrane</keyword>
<dbReference type="AlphaFoldDB" id="A0A2N6SDQ1"/>
<dbReference type="InterPro" id="IPR009045">
    <property type="entry name" value="Zn_M74/Hedgehog-like"/>
</dbReference>
<feature type="transmembrane region" description="Helical" evidence="2">
    <location>
        <begin position="5"/>
        <end position="26"/>
    </location>
</feature>
<dbReference type="PANTHER" id="PTHR34385">
    <property type="entry name" value="D-ALANYL-D-ALANINE CARBOXYPEPTIDASE"/>
    <property type="match status" value="1"/>
</dbReference>
<comment type="caution">
    <text evidence="4">The sequence shown here is derived from an EMBL/GenBank/DDBJ whole genome shotgun (WGS) entry which is preliminary data.</text>
</comment>
<dbReference type="OrthoDB" id="9792074at2"/>